<evidence type="ECO:0000256" key="3">
    <source>
        <dbReference type="RuleBase" id="RU368077"/>
    </source>
</evidence>
<comment type="caution">
    <text evidence="4">The sequence shown here is derived from an EMBL/GenBank/DDBJ whole genome shotgun (WGS) entry which is preliminary data.</text>
</comment>
<dbReference type="SFLD" id="SFLDS00003">
    <property type="entry name" value="Haloacid_Dehalogenase"/>
    <property type="match status" value="1"/>
</dbReference>
<protein>
    <recommendedName>
        <fullName evidence="3">(S)-2-haloacid dehalogenase</fullName>
        <ecNumber evidence="3">3.8.1.2</ecNumber>
    </recommendedName>
    <alternativeName>
        <fullName evidence="3">2-haloalkanoic acid dehalogenase</fullName>
    </alternativeName>
    <alternativeName>
        <fullName evidence="3">Halocarboxylic acid halidohydrolase</fullName>
    </alternativeName>
    <alternativeName>
        <fullName evidence="3">L-2-haloacid dehalogenase</fullName>
    </alternativeName>
</protein>
<comment type="function">
    <text evidence="3">Catalyzes the hydrolytic dehalogenation of small (S)-2-haloalkanoic acids to yield the corresponding (R)-2-hydroxyalkanoic acids.</text>
</comment>
<evidence type="ECO:0000313" key="4">
    <source>
        <dbReference type="EMBL" id="ROO26127.1"/>
    </source>
</evidence>
<dbReference type="CDD" id="cd02588">
    <property type="entry name" value="HAD_L2-DEX"/>
    <property type="match status" value="1"/>
</dbReference>
<dbReference type="InParanoid" id="A0A423PKK0"/>
<dbReference type="InterPro" id="IPR051540">
    <property type="entry name" value="S-2-haloacid_dehalogenase"/>
</dbReference>
<dbReference type="PANTHER" id="PTHR43316:SF3">
    <property type="entry name" value="HALOACID DEHALOGENASE, TYPE II (AFU_ORTHOLOGUE AFUA_2G07750)-RELATED"/>
    <property type="match status" value="1"/>
</dbReference>
<evidence type="ECO:0000313" key="5">
    <source>
        <dbReference type="Proteomes" id="UP000285310"/>
    </source>
</evidence>
<dbReference type="GO" id="GO:0018784">
    <property type="term" value="F:(S)-2-haloacid dehalogenase activity"/>
    <property type="evidence" value="ECO:0007669"/>
    <property type="project" value="UniProtKB-UniRule"/>
</dbReference>
<evidence type="ECO:0000256" key="2">
    <source>
        <dbReference type="ARBA" id="ARBA00022801"/>
    </source>
</evidence>
<evidence type="ECO:0000256" key="1">
    <source>
        <dbReference type="ARBA" id="ARBA00008106"/>
    </source>
</evidence>
<dbReference type="Gene3D" id="1.10.150.240">
    <property type="entry name" value="Putative phosphatase, domain 2"/>
    <property type="match status" value="1"/>
</dbReference>
<dbReference type="InterPro" id="IPR036412">
    <property type="entry name" value="HAD-like_sf"/>
</dbReference>
<dbReference type="SFLD" id="SFLDG01129">
    <property type="entry name" value="C1.5:_HAD__Beta-PGM__Phosphata"/>
    <property type="match status" value="1"/>
</dbReference>
<dbReference type="Proteomes" id="UP000285310">
    <property type="component" value="Unassembled WGS sequence"/>
</dbReference>
<comment type="similarity">
    <text evidence="1 3">Belongs to the HAD-like hydrolase superfamily. S-2-haloalkanoic acid dehalogenase family.</text>
</comment>
<proteinExistence type="inferred from homology"/>
<dbReference type="Gene3D" id="3.40.50.1000">
    <property type="entry name" value="HAD superfamily/HAD-like"/>
    <property type="match status" value="1"/>
</dbReference>
<dbReference type="InterPro" id="IPR023198">
    <property type="entry name" value="PGP-like_dom2"/>
</dbReference>
<dbReference type="RefSeq" id="WP_123658792.1">
    <property type="nucleotide sequence ID" value="NZ_AYKG01000037.1"/>
</dbReference>
<dbReference type="AlphaFoldDB" id="A0A423PKK0"/>
<dbReference type="EC" id="3.8.1.2" evidence="3"/>
<organism evidence="4 5">
    <name type="scientific">Salinisphaera japonica YTM-1</name>
    <dbReference type="NCBI Taxonomy" id="1209778"/>
    <lineage>
        <taxon>Bacteria</taxon>
        <taxon>Pseudomonadati</taxon>
        <taxon>Pseudomonadota</taxon>
        <taxon>Gammaproteobacteria</taxon>
        <taxon>Salinisphaerales</taxon>
        <taxon>Salinisphaeraceae</taxon>
        <taxon>Salinisphaera</taxon>
    </lineage>
</organism>
<dbReference type="PRINTS" id="PR00413">
    <property type="entry name" value="HADHALOGNASE"/>
</dbReference>
<name>A0A423PKK0_9GAMM</name>
<keyword evidence="5" id="KW-1185">Reference proteome</keyword>
<accession>A0A423PKK0</accession>
<comment type="catalytic activity">
    <reaction evidence="3">
        <text>an (S)-2-haloacid + H2O = a (2R)-2-hydroxycarboxylate + a halide anion + H(+)</text>
        <dbReference type="Rhea" id="RHEA:11192"/>
        <dbReference type="ChEBI" id="CHEBI:15377"/>
        <dbReference type="ChEBI" id="CHEBI:15378"/>
        <dbReference type="ChEBI" id="CHEBI:16042"/>
        <dbReference type="ChEBI" id="CHEBI:58314"/>
        <dbReference type="ChEBI" id="CHEBI:137405"/>
        <dbReference type="EC" id="3.8.1.2"/>
    </reaction>
</comment>
<dbReference type="NCBIfam" id="TIGR01428">
    <property type="entry name" value="HAD_type_II"/>
    <property type="match status" value="1"/>
</dbReference>
<dbReference type="InterPro" id="IPR006328">
    <property type="entry name" value="2-HAD"/>
</dbReference>
<dbReference type="InterPro" id="IPR006439">
    <property type="entry name" value="HAD-SF_hydro_IA"/>
</dbReference>
<sequence length="225" mass="23977">MAATHLVFDVNETLLDLSPLDDVFADLFGDAAMRGVWFQRLLHWSTVTTLTGEFMDFGVLAGHCLDQLADMHDVSLADDQRARVFSTIGTLSPHADVVAALETLKSAGFSLTALTNSAQKTVDAQFANAGLTRLFDHVLSVDTARCYKPHPDAYDVAVDALGVTPDQLRLVAAHDWDVTGAMRAGLKAAFVARGKATLSPAGERPDVVGEDLADVAQQIIAVDGA</sequence>
<keyword evidence="2 3" id="KW-0378">Hydrolase</keyword>
<dbReference type="EMBL" id="AYKG01000037">
    <property type="protein sequence ID" value="ROO26127.1"/>
    <property type="molecule type" value="Genomic_DNA"/>
</dbReference>
<dbReference type="InterPro" id="IPR023214">
    <property type="entry name" value="HAD_sf"/>
</dbReference>
<dbReference type="SUPFAM" id="SSF56784">
    <property type="entry name" value="HAD-like"/>
    <property type="match status" value="1"/>
</dbReference>
<reference evidence="4 5" key="1">
    <citation type="submission" date="2013-10" db="EMBL/GenBank/DDBJ databases">
        <title>Salinisphaera japonica YTM-1 Genome Sequencing.</title>
        <authorList>
            <person name="Lai Q."/>
            <person name="Li C."/>
            <person name="Shao Z."/>
        </authorList>
    </citation>
    <scope>NUCLEOTIDE SEQUENCE [LARGE SCALE GENOMIC DNA]</scope>
    <source>
        <strain evidence="4 5">YTM-1</strain>
    </source>
</reference>
<dbReference type="Pfam" id="PF00702">
    <property type="entry name" value="Hydrolase"/>
    <property type="match status" value="1"/>
</dbReference>
<dbReference type="NCBIfam" id="TIGR01493">
    <property type="entry name" value="HAD-SF-IA-v2"/>
    <property type="match status" value="1"/>
</dbReference>
<dbReference type="PANTHER" id="PTHR43316">
    <property type="entry name" value="HYDROLASE, HALOACID DELAHOGENASE-RELATED"/>
    <property type="match status" value="1"/>
</dbReference>
<dbReference type="OrthoDB" id="5865007at2"/>
<gene>
    <name evidence="4" type="ORF">SAJA_11550</name>
</gene>